<dbReference type="EMBL" id="BJLF01000003">
    <property type="protein sequence ID" value="GEA49934.1"/>
    <property type="molecule type" value="Genomic_DNA"/>
</dbReference>
<organism evidence="1 2">
    <name type="scientific">Vibrio inusitatus NBRC 102082</name>
    <dbReference type="NCBI Taxonomy" id="1219070"/>
    <lineage>
        <taxon>Bacteria</taxon>
        <taxon>Pseudomonadati</taxon>
        <taxon>Pseudomonadota</taxon>
        <taxon>Gammaproteobacteria</taxon>
        <taxon>Vibrionales</taxon>
        <taxon>Vibrionaceae</taxon>
        <taxon>Vibrio</taxon>
    </lineage>
</organism>
<dbReference type="RefSeq" id="WP_141344270.1">
    <property type="nucleotide sequence ID" value="NZ_BJLF01000003.1"/>
</dbReference>
<protein>
    <recommendedName>
        <fullName evidence="3">Lipoprotein</fullName>
    </recommendedName>
</protein>
<comment type="caution">
    <text evidence="1">The sequence shown here is derived from an EMBL/GenBank/DDBJ whole genome shotgun (WGS) entry which is preliminary data.</text>
</comment>
<sequence>MISRTFRAFGALIGALYLLGCSADLSDYQQEGPRFDLFEYFEGSVTAWGMVQDRSGKQTRRFEVELNGSVEGNVLTLNEGFVFDDGEESTRIWVITRLEDGTYEGKADDIIGVATGEEVGNALRWTYDFELPRGDSTVVVGFDDWLYRQDDKHLFNLTSIRKFGIEFGTLTLFFQRND</sequence>
<dbReference type="OrthoDB" id="5296954at2"/>
<dbReference type="Pfam" id="PF12915">
    <property type="entry name" value="DUF3833"/>
    <property type="match status" value="1"/>
</dbReference>
<name>A0A4Y3HUG6_9VIBR</name>
<accession>A0A4Y3HUG6</accession>
<evidence type="ECO:0000313" key="1">
    <source>
        <dbReference type="EMBL" id="GEA49934.1"/>
    </source>
</evidence>
<evidence type="ECO:0008006" key="3">
    <source>
        <dbReference type="Google" id="ProtNLM"/>
    </source>
</evidence>
<reference evidence="1 2" key="1">
    <citation type="submission" date="2019-06" db="EMBL/GenBank/DDBJ databases">
        <title>Whole genome shotgun sequence of Vibrio inusitatus NBRC 102082.</title>
        <authorList>
            <person name="Hosoyama A."/>
            <person name="Uohara A."/>
            <person name="Ohji S."/>
            <person name="Ichikawa N."/>
        </authorList>
    </citation>
    <scope>NUCLEOTIDE SEQUENCE [LARGE SCALE GENOMIC DNA]</scope>
    <source>
        <strain evidence="1 2">NBRC 102082</strain>
    </source>
</reference>
<keyword evidence="2" id="KW-1185">Reference proteome</keyword>
<dbReference type="AlphaFoldDB" id="A0A4Y3HUG6"/>
<dbReference type="InterPro" id="IPR024409">
    <property type="entry name" value="DUF3833"/>
</dbReference>
<evidence type="ECO:0000313" key="2">
    <source>
        <dbReference type="Proteomes" id="UP000318717"/>
    </source>
</evidence>
<gene>
    <name evidence="1" type="ORF">VIN01S_07380</name>
</gene>
<proteinExistence type="predicted"/>
<dbReference type="Proteomes" id="UP000318717">
    <property type="component" value="Unassembled WGS sequence"/>
</dbReference>